<feature type="active site" description="Proton donor" evidence="4">
    <location>
        <position position="109"/>
    </location>
</feature>
<comment type="pathway">
    <text evidence="1 4">Purine metabolism; IMP biosynthesis via de novo pathway; N(2)-formyl-N(1)-(5-phospho-D-ribosyl)glycinamide from N(1)-(5-phospho-D-ribosyl)glycinamide (10-formyl THF route): step 1/1.</text>
</comment>
<feature type="binding site" evidence="4">
    <location>
        <begin position="12"/>
        <end position="14"/>
    </location>
    <ligand>
        <name>N(1)-(5-phospho-beta-D-ribosyl)glycinamide</name>
        <dbReference type="ChEBI" id="CHEBI:143788"/>
    </ligand>
</feature>
<dbReference type="Proteomes" id="UP001214976">
    <property type="component" value="Unassembled WGS sequence"/>
</dbReference>
<reference evidence="6" key="1">
    <citation type="submission" date="2023-03" db="EMBL/GenBank/DDBJ databases">
        <title>Classification of Bisgaard taxon 6 and taxon 10 as Exercitatus varius gen. nov., spec. nov.</title>
        <authorList>
            <person name="Christensen H."/>
        </authorList>
    </citation>
    <scope>NUCLEOTIDE SEQUENCE</scope>
    <source>
        <strain evidence="6">86116</strain>
    </source>
</reference>
<dbReference type="AlphaFoldDB" id="A0AAW6QCL3"/>
<dbReference type="CDD" id="cd08645">
    <property type="entry name" value="FMT_core_GART"/>
    <property type="match status" value="1"/>
</dbReference>
<dbReference type="GO" id="GO:0006189">
    <property type="term" value="P:'de novo' IMP biosynthetic process"/>
    <property type="evidence" value="ECO:0007669"/>
    <property type="project" value="UniProtKB-UniRule"/>
</dbReference>
<accession>A0AAW6QCL3</accession>
<dbReference type="Pfam" id="PF00551">
    <property type="entry name" value="Formyl_trans_N"/>
    <property type="match status" value="1"/>
</dbReference>
<dbReference type="InterPro" id="IPR002376">
    <property type="entry name" value="Formyl_transf_N"/>
</dbReference>
<comment type="catalytic activity">
    <reaction evidence="4">
        <text>N(1)-(5-phospho-beta-D-ribosyl)glycinamide + (6R)-10-formyltetrahydrofolate = N(2)-formyl-N(1)-(5-phospho-beta-D-ribosyl)glycinamide + (6S)-5,6,7,8-tetrahydrofolate + H(+)</text>
        <dbReference type="Rhea" id="RHEA:15053"/>
        <dbReference type="ChEBI" id="CHEBI:15378"/>
        <dbReference type="ChEBI" id="CHEBI:57453"/>
        <dbReference type="ChEBI" id="CHEBI:143788"/>
        <dbReference type="ChEBI" id="CHEBI:147286"/>
        <dbReference type="ChEBI" id="CHEBI:195366"/>
        <dbReference type="EC" id="2.1.2.2"/>
    </reaction>
</comment>
<proteinExistence type="inferred from homology"/>
<dbReference type="InterPro" id="IPR036477">
    <property type="entry name" value="Formyl_transf_N_sf"/>
</dbReference>
<sequence length="212" mass="22916">MKKIVVLISGTGTNLQALIDACAAGRINARVAAVISNQASALGLERAKTAQIPTALFIRRDFADHAAMDQAIGDYIEKIGADLIVLAGYMKILSKGFVTRFAGKILNIHPSLLPKYKGLNTYQQVLDAGDSEHGASVHFVTPELDGGAVILQAKVPIFPGDDISDIEARVKTQELQIYPLVVKWFIDGRLQEIQGKAYLDGKLLPENGYADE</sequence>
<dbReference type="NCBIfam" id="TIGR00639">
    <property type="entry name" value="PurN"/>
    <property type="match status" value="1"/>
</dbReference>
<dbReference type="HAMAP" id="MF_01930">
    <property type="entry name" value="PurN"/>
    <property type="match status" value="1"/>
</dbReference>
<dbReference type="GO" id="GO:0005829">
    <property type="term" value="C:cytosol"/>
    <property type="evidence" value="ECO:0007669"/>
    <property type="project" value="TreeGrafter"/>
</dbReference>
<comment type="similarity">
    <text evidence="4">Belongs to the GART family.</text>
</comment>
<gene>
    <name evidence="4 6" type="primary">purN</name>
    <name evidence="6" type="ORF">P7M15_05045</name>
</gene>
<dbReference type="SUPFAM" id="SSF53328">
    <property type="entry name" value="Formyltransferase"/>
    <property type="match status" value="1"/>
</dbReference>
<dbReference type="EC" id="2.1.2.2" evidence="4"/>
<evidence type="ECO:0000256" key="1">
    <source>
        <dbReference type="ARBA" id="ARBA00005054"/>
    </source>
</evidence>
<feature type="site" description="Raises pKa of active site His" evidence="4">
    <location>
        <position position="145"/>
    </location>
</feature>
<comment type="caution">
    <text evidence="4">Lacks conserved residue(s) required for the propagation of feature annotation.</text>
</comment>
<evidence type="ECO:0000313" key="7">
    <source>
        <dbReference type="Proteomes" id="UP001214976"/>
    </source>
</evidence>
<dbReference type="InterPro" id="IPR004607">
    <property type="entry name" value="GART"/>
</dbReference>
<evidence type="ECO:0000256" key="2">
    <source>
        <dbReference type="ARBA" id="ARBA00022679"/>
    </source>
</evidence>
<keyword evidence="2 4" id="KW-0808">Transferase</keyword>
<evidence type="ECO:0000259" key="5">
    <source>
        <dbReference type="Pfam" id="PF00551"/>
    </source>
</evidence>
<feature type="binding site" evidence="4">
    <location>
        <position position="107"/>
    </location>
    <ligand>
        <name>(6R)-10-formyltetrahydrofolate</name>
        <dbReference type="ChEBI" id="CHEBI:195366"/>
    </ligand>
</feature>
<evidence type="ECO:0000256" key="3">
    <source>
        <dbReference type="ARBA" id="ARBA00022755"/>
    </source>
</evidence>
<dbReference type="RefSeq" id="WP_317477012.1">
    <property type="nucleotide sequence ID" value="NZ_JARQTW010000008.1"/>
</dbReference>
<dbReference type="PANTHER" id="PTHR43369">
    <property type="entry name" value="PHOSPHORIBOSYLGLYCINAMIDE FORMYLTRANSFERASE"/>
    <property type="match status" value="1"/>
</dbReference>
<comment type="caution">
    <text evidence="6">The sequence shown here is derived from an EMBL/GenBank/DDBJ whole genome shotgun (WGS) entry which is preliminary data.</text>
</comment>
<protein>
    <recommendedName>
        <fullName evidence="4">Phosphoribosylglycinamide formyltransferase</fullName>
        <ecNumber evidence="4">2.1.2.2</ecNumber>
    </recommendedName>
    <alternativeName>
        <fullName evidence="4">5'-phosphoribosylglycinamide transformylase</fullName>
    </alternativeName>
    <alternativeName>
        <fullName evidence="4">GAR transformylase</fullName>
        <shortName evidence="4">GART</shortName>
    </alternativeName>
</protein>
<evidence type="ECO:0000313" key="6">
    <source>
        <dbReference type="EMBL" id="MDG2949888.1"/>
    </source>
</evidence>
<dbReference type="GO" id="GO:0004644">
    <property type="term" value="F:phosphoribosylglycinamide formyltransferase activity"/>
    <property type="evidence" value="ECO:0007669"/>
    <property type="project" value="UniProtKB-UniRule"/>
</dbReference>
<keyword evidence="3 4" id="KW-0658">Purine biosynthesis</keyword>
<feature type="binding site" evidence="4">
    <location>
        <begin position="90"/>
        <end position="93"/>
    </location>
    <ligand>
        <name>(6R)-10-formyltetrahydrofolate</name>
        <dbReference type="ChEBI" id="CHEBI:195366"/>
    </ligand>
</feature>
<feature type="domain" description="Formyl transferase N-terminal" evidence="5">
    <location>
        <begin position="2"/>
        <end position="182"/>
    </location>
</feature>
<dbReference type="EMBL" id="JARQTW010000008">
    <property type="protein sequence ID" value="MDG2949888.1"/>
    <property type="molecule type" value="Genomic_DNA"/>
</dbReference>
<organism evidence="6 7">
    <name type="scientific">Exercitatus varius</name>
    <dbReference type="NCBI Taxonomy" id="67857"/>
    <lineage>
        <taxon>Bacteria</taxon>
        <taxon>Pseudomonadati</taxon>
        <taxon>Pseudomonadota</taxon>
        <taxon>Gammaproteobacteria</taxon>
        <taxon>Pasteurellales</taxon>
        <taxon>Pasteurellaceae</taxon>
        <taxon>Exercitatus</taxon>
    </lineage>
</organism>
<name>A0AAW6QCL3_9PAST</name>
<dbReference type="PANTHER" id="PTHR43369:SF2">
    <property type="entry name" value="PHOSPHORIBOSYLGLYCINAMIDE FORMYLTRANSFERASE"/>
    <property type="match status" value="1"/>
</dbReference>
<evidence type="ECO:0000256" key="4">
    <source>
        <dbReference type="HAMAP-Rule" id="MF_01930"/>
    </source>
</evidence>
<dbReference type="Gene3D" id="3.40.50.170">
    <property type="entry name" value="Formyl transferase, N-terminal domain"/>
    <property type="match status" value="1"/>
</dbReference>
<comment type="function">
    <text evidence="4">Catalyzes the transfer of a formyl group from 10-formyltetrahydrofolate to 5-phospho-ribosyl-glycinamide (GAR), producing 5-phospho-ribosyl-N-formylglycinamide (FGAR) and tetrahydrofolate.</text>
</comment>